<gene>
    <name evidence="3" type="ORF">SCHCODRAFT_82967</name>
</gene>
<organism evidence="4">
    <name type="scientific">Schizophyllum commune (strain H4-8 / FGSC 9210)</name>
    <name type="common">Split gill fungus</name>
    <dbReference type="NCBI Taxonomy" id="578458"/>
    <lineage>
        <taxon>Eukaryota</taxon>
        <taxon>Fungi</taxon>
        <taxon>Dikarya</taxon>
        <taxon>Basidiomycota</taxon>
        <taxon>Agaricomycotina</taxon>
        <taxon>Agaricomycetes</taxon>
        <taxon>Agaricomycetidae</taxon>
        <taxon>Agaricales</taxon>
        <taxon>Schizophyllaceae</taxon>
        <taxon>Schizophyllum</taxon>
    </lineage>
</organism>
<keyword evidence="1" id="KW-1133">Transmembrane helix</keyword>
<feature type="domain" description="DUF2470" evidence="2">
    <location>
        <begin position="14"/>
        <end position="85"/>
    </location>
</feature>
<dbReference type="Gene3D" id="3.20.180.10">
    <property type="entry name" value="PNP-oxidase-like"/>
    <property type="match status" value="1"/>
</dbReference>
<accession>D8QC72</accession>
<dbReference type="InterPro" id="IPR037119">
    <property type="entry name" value="Haem_oxidase_HugZ-like_sf"/>
</dbReference>
<sequence length="218" mass="23883">MADPVAAQSGFLKMYMSNHPDTLVAYAKWFGKVQEPIEKAEMSDINTQSMTLLCKMKSGELRSVRVPIDPPLAGYHDVKPRLLEMKSIAQENLGMIKTPRLTKFYVPLTNFAIGTLVALIPTISGAFMPPGSTSPLALPGQWLQGFLGQGLLRLALGICAGIHALESIYAFTLCRKHQTPFLVGAAYIASNFVLGYPVLASMRQQIQEARINSVMKVE</sequence>
<evidence type="ECO:0000313" key="4">
    <source>
        <dbReference type="Proteomes" id="UP000007431"/>
    </source>
</evidence>
<feature type="transmembrane region" description="Helical" evidence="1">
    <location>
        <begin position="181"/>
        <end position="199"/>
    </location>
</feature>
<dbReference type="InterPro" id="IPR019595">
    <property type="entry name" value="DUF2470"/>
</dbReference>
<dbReference type="OrthoDB" id="5553410at2759"/>
<keyword evidence="4" id="KW-1185">Reference proteome</keyword>
<reference evidence="3 4" key="1">
    <citation type="journal article" date="2010" name="Nat. Biotechnol.">
        <title>Genome sequence of the model mushroom Schizophyllum commune.</title>
        <authorList>
            <person name="Ohm R.A."/>
            <person name="de Jong J.F."/>
            <person name="Lugones L.G."/>
            <person name="Aerts A."/>
            <person name="Kothe E."/>
            <person name="Stajich J.E."/>
            <person name="de Vries R.P."/>
            <person name="Record E."/>
            <person name="Levasseur A."/>
            <person name="Baker S.E."/>
            <person name="Bartholomew K.A."/>
            <person name="Coutinho P.M."/>
            <person name="Erdmann S."/>
            <person name="Fowler T.J."/>
            <person name="Gathman A.C."/>
            <person name="Lombard V."/>
            <person name="Henrissat B."/>
            <person name="Knabe N."/>
            <person name="Kuees U."/>
            <person name="Lilly W.W."/>
            <person name="Lindquist E."/>
            <person name="Lucas S."/>
            <person name="Magnuson J.K."/>
            <person name="Piumi F."/>
            <person name="Raudaskoski M."/>
            <person name="Salamov A."/>
            <person name="Schmutz J."/>
            <person name="Schwarze F.W.M.R."/>
            <person name="vanKuyk P.A."/>
            <person name="Horton J.S."/>
            <person name="Grigoriev I.V."/>
            <person name="Woesten H.A.B."/>
        </authorList>
    </citation>
    <scope>NUCLEOTIDE SEQUENCE [LARGE SCALE GENOMIC DNA]</scope>
    <source>
        <strain evidence="4">H4-8 / FGSC 9210</strain>
    </source>
</reference>
<dbReference type="Pfam" id="PF10615">
    <property type="entry name" value="DUF2470"/>
    <property type="match status" value="1"/>
</dbReference>
<dbReference type="RefSeq" id="XP_003029378.1">
    <property type="nucleotide sequence ID" value="XM_003029332.1"/>
</dbReference>
<evidence type="ECO:0000313" key="3">
    <source>
        <dbReference type="EMBL" id="EFI94475.1"/>
    </source>
</evidence>
<dbReference type="KEGG" id="scm:SCHCO_02634608"/>
<dbReference type="HOGENOM" id="CLU_104759_0_0_1"/>
<name>D8QC72_SCHCM</name>
<protein>
    <submittedName>
        <fullName evidence="3">Expressed protein</fullName>
    </submittedName>
</protein>
<evidence type="ECO:0000259" key="2">
    <source>
        <dbReference type="Pfam" id="PF10615"/>
    </source>
</evidence>
<dbReference type="GeneID" id="9594128"/>
<feature type="transmembrane region" description="Helical" evidence="1">
    <location>
        <begin position="147"/>
        <end position="169"/>
    </location>
</feature>
<dbReference type="InterPro" id="IPR028110">
    <property type="entry name" value="TMEM254"/>
</dbReference>
<keyword evidence="1" id="KW-0472">Membrane</keyword>
<dbReference type="Pfam" id="PF14934">
    <property type="entry name" value="TMEM254"/>
    <property type="match status" value="1"/>
</dbReference>
<proteinExistence type="predicted"/>
<dbReference type="InParanoid" id="D8QC72"/>
<feature type="transmembrane region" description="Helical" evidence="1">
    <location>
        <begin position="104"/>
        <end position="127"/>
    </location>
</feature>
<keyword evidence="1" id="KW-0812">Transmembrane</keyword>
<dbReference type="PANTHER" id="PTHR37783:SF1">
    <property type="entry name" value="MEMBRANE PROTEIN, PUTATIVE (AFU_ORTHOLOGUE AFUA_1G04315)-RELATED"/>
    <property type="match status" value="1"/>
</dbReference>
<evidence type="ECO:0000256" key="1">
    <source>
        <dbReference type="SAM" id="Phobius"/>
    </source>
</evidence>
<dbReference type="AlphaFoldDB" id="D8QC72"/>
<dbReference type="eggNOG" id="ENOG502RZUI">
    <property type="taxonomic scope" value="Eukaryota"/>
</dbReference>
<dbReference type="VEuPathDB" id="FungiDB:SCHCODRAFT_02634608"/>
<dbReference type="OMA" id="AIDTKSM"/>
<dbReference type="Proteomes" id="UP000007431">
    <property type="component" value="Unassembled WGS sequence"/>
</dbReference>
<dbReference type="EMBL" id="GL377309">
    <property type="protein sequence ID" value="EFI94475.1"/>
    <property type="molecule type" value="Genomic_DNA"/>
</dbReference>
<dbReference type="PANTHER" id="PTHR37783">
    <property type="entry name" value="MEMBRANE PROTEIN, PUTATIVE (AFU_ORTHOLOGUE AFUA_1G04315)-RELATED"/>
    <property type="match status" value="1"/>
</dbReference>